<gene>
    <name evidence="1" type="ORF">SAMN04489732_1283</name>
</gene>
<name>A0A1H8YMY5_9PSEU</name>
<dbReference type="EMBL" id="FOEF01000028">
    <property type="protein sequence ID" value="SEP53516.1"/>
    <property type="molecule type" value="Genomic_DNA"/>
</dbReference>
<proteinExistence type="predicted"/>
<keyword evidence="2" id="KW-1185">Reference proteome</keyword>
<protein>
    <submittedName>
        <fullName evidence="1">Uncharacterized protein</fullName>
    </submittedName>
</protein>
<reference evidence="1 2" key="1">
    <citation type="submission" date="2016-10" db="EMBL/GenBank/DDBJ databases">
        <authorList>
            <person name="de Groot N.N."/>
        </authorList>
    </citation>
    <scope>NUCLEOTIDE SEQUENCE [LARGE SCALE GENOMIC DNA]</scope>
    <source>
        <strain evidence="1 2">DSM 44993</strain>
    </source>
</reference>
<evidence type="ECO:0000313" key="1">
    <source>
        <dbReference type="EMBL" id="SEP53516.1"/>
    </source>
</evidence>
<dbReference type="AlphaFoldDB" id="A0A1H8YMY5"/>
<sequence>MITDKVVTETQDWSSKPLDPTRVQPVVATAY</sequence>
<dbReference type="Proteomes" id="UP000198582">
    <property type="component" value="Unassembled WGS sequence"/>
</dbReference>
<organism evidence="1 2">
    <name type="scientific">Amycolatopsis saalfeldensis</name>
    <dbReference type="NCBI Taxonomy" id="394193"/>
    <lineage>
        <taxon>Bacteria</taxon>
        <taxon>Bacillati</taxon>
        <taxon>Actinomycetota</taxon>
        <taxon>Actinomycetes</taxon>
        <taxon>Pseudonocardiales</taxon>
        <taxon>Pseudonocardiaceae</taxon>
        <taxon>Amycolatopsis</taxon>
    </lineage>
</organism>
<evidence type="ECO:0000313" key="2">
    <source>
        <dbReference type="Proteomes" id="UP000198582"/>
    </source>
</evidence>
<accession>A0A1H8YMY5</accession>
<dbReference type="STRING" id="394193.SAMN04489732_1283"/>